<dbReference type="InterPro" id="IPR006555">
    <property type="entry name" value="ATP-dep_Helicase_C"/>
</dbReference>
<dbReference type="PANTHER" id="PTHR11472">
    <property type="entry name" value="DNA REPAIR DEAD HELICASE RAD3/XP-D SUBFAMILY MEMBER"/>
    <property type="match status" value="1"/>
</dbReference>
<protein>
    <submittedName>
        <fullName evidence="3">ATP-dependent DNA helicase</fullName>
    </submittedName>
</protein>
<dbReference type="Proteomes" id="UP001321526">
    <property type="component" value="Chromosome"/>
</dbReference>
<dbReference type="InterPro" id="IPR045028">
    <property type="entry name" value="DinG/Rad3-like"/>
</dbReference>
<evidence type="ECO:0000256" key="1">
    <source>
        <dbReference type="ARBA" id="ARBA00038058"/>
    </source>
</evidence>
<dbReference type="Pfam" id="PF13307">
    <property type="entry name" value="Helicase_C_2"/>
    <property type="match status" value="1"/>
</dbReference>
<dbReference type="InterPro" id="IPR027417">
    <property type="entry name" value="P-loop_NTPase"/>
</dbReference>
<feature type="non-terminal residue" evidence="3">
    <location>
        <position position="1"/>
    </location>
</feature>
<gene>
    <name evidence="3" type="ORF">EVC62_17845</name>
</gene>
<comment type="similarity">
    <text evidence="1">Belongs to the helicase family. DinG subfamily.</text>
</comment>
<keyword evidence="3" id="KW-0547">Nucleotide-binding</keyword>
<proteinExistence type="inferred from homology"/>
<evidence type="ECO:0000313" key="3">
    <source>
        <dbReference type="EMBL" id="WFF43707.1"/>
    </source>
</evidence>
<dbReference type="RefSeq" id="WP_282235368.1">
    <property type="nucleotide sequence ID" value="NZ_CP035631.1"/>
</dbReference>
<feature type="domain" description="ATP-dependent helicase C-terminal" evidence="2">
    <location>
        <begin position="1"/>
        <end position="102"/>
    </location>
</feature>
<accession>A0ABY8FMC7</accession>
<keyword evidence="4" id="KW-1185">Reference proteome</keyword>
<reference evidence="3 4" key="1">
    <citation type="submission" date="2019-01" db="EMBL/GenBank/DDBJ databases">
        <title>Genome sequence of Salinicola endophyticus REST5.</title>
        <authorList>
            <person name="Nascimento F.X."/>
        </authorList>
    </citation>
    <scope>NUCLEOTIDE SEQUENCE [LARGE SCALE GENOMIC DNA]</scope>
    <source>
        <strain evidence="3 4">REST5</strain>
    </source>
</reference>
<dbReference type="Gene3D" id="3.40.50.300">
    <property type="entry name" value="P-loop containing nucleotide triphosphate hydrolases"/>
    <property type="match status" value="1"/>
</dbReference>
<evidence type="ECO:0000313" key="4">
    <source>
        <dbReference type="Proteomes" id="UP001321526"/>
    </source>
</evidence>
<evidence type="ECO:0000259" key="2">
    <source>
        <dbReference type="Pfam" id="PF13307"/>
    </source>
</evidence>
<keyword evidence="3" id="KW-0378">Hydrolase</keyword>
<dbReference type="GO" id="GO:0004386">
    <property type="term" value="F:helicase activity"/>
    <property type="evidence" value="ECO:0007669"/>
    <property type="project" value="UniProtKB-KW"/>
</dbReference>
<dbReference type="EMBL" id="CP035631">
    <property type="protein sequence ID" value="WFF43707.1"/>
    <property type="molecule type" value="Genomic_DNA"/>
</dbReference>
<name>A0ABY8FMC7_9GAMM</name>
<organism evidence="3 4">
    <name type="scientific">Salinicola endophyticus</name>
    <dbReference type="NCBI Taxonomy" id="1949083"/>
    <lineage>
        <taxon>Bacteria</taxon>
        <taxon>Pseudomonadati</taxon>
        <taxon>Pseudomonadota</taxon>
        <taxon>Gammaproteobacteria</taxon>
        <taxon>Oceanospirillales</taxon>
        <taxon>Halomonadaceae</taxon>
        <taxon>Salinicola</taxon>
    </lineage>
</organism>
<sequence>FAVLGGIFGEGIDLPGERLIGAFVATLGLPQVNPVNEQMRERLQALLGSGYDYTYFYPGMQKVIQAAGRVIRTASDRGVIELLDDRFAQPRARALLPAWWPEPRLD</sequence>
<keyword evidence="3" id="KW-0067">ATP-binding</keyword>
<dbReference type="PANTHER" id="PTHR11472:SF34">
    <property type="entry name" value="REGULATOR OF TELOMERE ELONGATION HELICASE 1"/>
    <property type="match status" value="1"/>
</dbReference>
<keyword evidence="3" id="KW-0347">Helicase</keyword>